<dbReference type="PANTHER" id="PTHR36766:SF42">
    <property type="entry name" value="NB-ARC DOMAIN DISEASE RESISTANCE PROTEIN"/>
    <property type="match status" value="1"/>
</dbReference>
<dbReference type="Proteomes" id="UP001341840">
    <property type="component" value="Unassembled WGS sequence"/>
</dbReference>
<accession>A0ABU6SUG7</accession>
<comment type="caution">
    <text evidence="11">The sequence shown here is derived from an EMBL/GenBank/DDBJ whole genome shotgun (WGS) entry which is preliminary data.</text>
</comment>
<dbReference type="Gene3D" id="1.20.5.4130">
    <property type="match status" value="1"/>
</dbReference>
<dbReference type="InterPro" id="IPR032675">
    <property type="entry name" value="LRR_dom_sf"/>
</dbReference>
<dbReference type="Pfam" id="PF00931">
    <property type="entry name" value="NB-ARC"/>
    <property type="match status" value="1"/>
</dbReference>
<dbReference type="SUPFAM" id="SSF52540">
    <property type="entry name" value="P-loop containing nucleoside triphosphate hydrolases"/>
    <property type="match status" value="1"/>
</dbReference>
<keyword evidence="1" id="KW-0433">Leucine-rich repeat</keyword>
<dbReference type="EMBL" id="JASCZI010061833">
    <property type="protein sequence ID" value="MED6139588.1"/>
    <property type="molecule type" value="Genomic_DNA"/>
</dbReference>
<evidence type="ECO:0000313" key="12">
    <source>
        <dbReference type="Proteomes" id="UP001341840"/>
    </source>
</evidence>
<dbReference type="Pfam" id="PF25019">
    <property type="entry name" value="LRR_R13L1-DRL21"/>
    <property type="match status" value="1"/>
</dbReference>
<proteinExistence type="predicted"/>
<evidence type="ECO:0000313" key="11">
    <source>
        <dbReference type="EMBL" id="MED6139588.1"/>
    </source>
</evidence>
<feature type="domain" description="Disease resistance protein winged helix" evidence="8">
    <location>
        <begin position="417"/>
        <end position="486"/>
    </location>
</feature>
<evidence type="ECO:0000256" key="2">
    <source>
        <dbReference type="ARBA" id="ARBA00022737"/>
    </source>
</evidence>
<keyword evidence="3" id="KW-0547">Nucleotide-binding</keyword>
<dbReference type="Gene3D" id="3.40.50.300">
    <property type="entry name" value="P-loop containing nucleotide triphosphate hydrolases"/>
    <property type="match status" value="1"/>
</dbReference>
<keyword evidence="2" id="KW-0677">Repeat</keyword>
<evidence type="ECO:0000256" key="5">
    <source>
        <dbReference type="ARBA" id="ARBA00022840"/>
    </source>
</evidence>
<dbReference type="Gene3D" id="3.80.10.10">
    <property type="entry name" value="Ribonuclease Inhibitor"/>
    <property type="match status" value="4"/>
</dbReference>
<dbReference type="Pfam" id="PF23598">
    <property type="entry name" value="LRR_14"/>
    <property type="match status" value="1"/>
</dbReference>
<feature type="domain" description="NB-ARC" evidence="6">
    <location>
        <begin position="161"/>
        <end position="331"/>
    </location>
</feature>
<reference evidence="11 12" key="1">
    <citation type="journal article" date="2023" name="Plants (Basel)">
        <title>Bridging the Gap: Combining Genomics and Transcriptomics Approaches to Understand Stylosanthes scabra, an Orphan Legume from the Brazilian Caatinga.</title>
        <authorList>
            <person name="Ferreira-Neto J.R.C."/>
            <person name="da Silva M.D."/>
            <person name="Binneck E."/>
            <person name="de Melo N.F."/>
            <person name="da Silva R.H."/>
            <person name="de Melo A.L.T.M."/>
            <person name="Pandolfi V."/>
            <person name="Bustamante F.O."/>
            <person name="Brasileiro-Vidal A.C."/>
            <person name="Benko-Iseppon A.M."/>
        </authorList>
    </citation>
    <scope>NUCLEOTIDE SEQUENCE [LARGE SCALE GENOMIC DNA]</scope>
    <source>
        <tissue evidence="11">Leaves</tissue>
    </source>
</reference>
<dbReference type="Pfam" id="PF23559">
    <property type="entry name" value="WHD_DRP"/>
    <property type="match status" value="1"/>
</dbReference>
<dbReference type="InterPro" id="IPR036388">
    <property type="entry name" value="WH-like_DNA-bd_sf"/>
</dbReference>
<evidence type="ECO:0008006" key="13">
    <source>
        <dbReference type="Google" id="ProtNLM"/>
    </source>
</evidence>
<dbReference type="SUPFAM" id="SSF52058">
    <property type="entry name" value="L domain-like"/>
    <property type="match status" value="1"/>
</dbReference>
<dbReference type="CDD" id="cd14798">
    <property type="entry name" value="RX-CC_like"/>
    <property type="match status" value="1"/>
</dbReference>
<dbReference type="InterPro" id="IPR003591">
    <property type="entry name" value="Leu-rich_rpt_typical-subtyp"/>
</dbReference>
<keyword evidence="4" id="KW-0611">Plant defense</keyword>
<keyword evidence="5" id="KW-0067">ATP-binding</keyword>
<dbReference type="InterPro" id="IPR056789">
    <property type="entry name" value="LRR_R13L1-DRL21"/>
</dbReference>
<evidence type="ECO:0000259" key="6">
    <source>
        <dbReference type="Pfam" id="PF00931"/>
    </source>
</evidence>
<dbReference type="SMART" id="SM00369">
    <property type="entry name" value="LRR_TYP"/>
    <property type="match status" value="2"/>
</dbReference>
<dbReference type="InterPro" id="IPR041118">
    <property type="entry name" value="Rx_N"/>
</dbReference>
<dbReference type="PANTHER" id="PTHR36766">
    <property type="entry name" value="PLANT BROAD-SPECTRUM MILDEW RESISTANCE PROTEIN RPW8"/>
    <property type="match status" value="1"/>
</dbReference>
<sequence length="1135" mass="129327">MAADLLLEIVIENLRTFVQDELATIWGVNSQIQELSRNLAAIHAVLQDAEEKQIRDHAVKLWLQNLSDAAHVLDDILDECSIQSNRLQSQHCLTRFHPMTIMSRRDIGKRMKEMVDRFRRIDEERRRFELRGRVPETQQEDEAWRQTSSGTTEHHVYGRDQDILKIVEVLSRSADSSDDLSVYPIVGMGGLGKTTLARRVFKDSKVMKHFDLRIWVCVSTDFNIMKILHSIVECVSEQNPNLSTLEALQNKVQEILQGKRYLLVLDDVWSTEKWEDLKSVLLCGGGTKGSAVLVTSRIDSVASVMGTWPIHRLSPLSEDDNWLLFKYHAFGSNKVEITELVAIGKEIVKKCGGSPLASKALGSLLRNKHEEIQWLNVLQSKLWDILEEDSIIVRALKISYFNLNLSLRRCFAFCAFFPEDFRMEKEQLIHLWMANGLIKSKGKLEIEDVGNEAWEQLWQRSFFQEVEIDELGRTTFKMHDLFHELAQSIMGQECTVYDEPSSLTSLSTRVHHVTCLKREKDVNMDLFKKAESLRTLINLPPLYHGTLPFDPYNFCGLPPFNSLRALCTNAYQLSALKSLTHLRYLNLRGSCITTLPECISRLQKLQILKLEGCVYLCCLPKHLTQLKDLRHVLINDCNSLVEMPPNMGELKCLKTLNLFIVERKAGYGLSELRDLQLGGKLHIKGLENVVNEDDGRDANLSAKKNLQNLYLSWDSSNSLCAANSERILEALQPPSNLKSFGMNGYSGVRLPSWMQNTSILWSLVMVILYDCKNCEHLPPLGKLPHLTILYVSGMKDLKYIDDDSYNGVDEKAFKSLKDLYLSNLPNLEGMLRDERVEMLPLVSKLKVSCVPKIKLPLLPSLEYFCIEGTGSDSDHSESEGMAYIPESIVLNMRHIKHLRISGFPKLKALPHELSSLSSLQKLDVYECDELESFSENVMQGLCSLRSLRIGWCKKLKSLSEGVGNLTCLESLEIMKCPKLVSLPSSMNKLVSLRHIFIDSCGTLPEGLQHVPSLQSLDVFDLRSIPEWLGDLTSLQELDLSCEGLRSLPSSIRNLTNLRELSIDGCHKELQKRCKRGTGEDWQTIAHIPQVELIPMRQQTFSDKITSKWIEWQLTRDRNRHHLAKDGRFDCVVEGL</sequence>
<protein>
    <recommendedName>
        <fullName evidence="13">Disease resistance protein RGA3</fullName>
    </recommendedName>
</protein>
<dbReference type="InterPro" id="IPR027417">
    <property type="entry name" value="P-loop_NTPase"/>
</dbReference>
<evidence type="ECO:0000256" key="3">
    <source>
        <dbReference type="ARBA" id="ARBA00022741"/>
    </source>
</evidence>
<feature type="domain" description="Disease resistance R13L4/SHOC-2-like LRR" evidence="9">
    <location>
        <begin position="913"/>
        <end position="1093"/>
    </location>
</feature>
<evidence type="ECO:0000259" key="9">
    <source>
        <dbReference type="Pfam" id="PF23598"/>
    </source>
</evidence>
<dbReference type="Gene3D" id="1.10.10.10">
    <property type="entry name" value="Winged helix-like DNA-binding domain superfamily/Winged helix DNA-binding domain"/>
    <property type="match status" value="1"/>
</dbReference>
<dbReference type="InterPro" id="IPR058922">
    <property type="entry name" value="WHD_DRP"/>
</dbReference>
<dbReference type="InterPro" id="IPR002182">
    <property type="entry name" value="NB-ARC"/>
</dbReference>
<evidence type="ECO:0000259" key="8">
    <source>
        <dbReference type="Pfam" id="PF23559"/>
    </source>
</evidence>
<keyword evidence="12" id="KW-1185">Reference proteome</keyword>
<evidence type="ECO:0000256" key="1">
    <source>
        <dbReference type="ARBA" id="ARBA00022614"/>
    </source>
</evidence>
<dbReference type="InterPro" id="IPR038005">
    <property type="entry name" value="RX-like_CC"/>
</dbReference>
<feature type="domain" description="R13L1/DRL21-like LRR repeat region" evidence="10">
    <location>
        <begin position="669"/>
        <end position="794"/>
    </location>
</feature>
<dbReference type="SUPFAM" id="SSF52047">
    <property type="entry name" value="RNI-like"/>
    <property type="match status" value="1"/>
</dbReference>
<feature type="domain" description="Disease resistance N-terminal" evidence="7">
    <location>
        <begin position="7"/>
        <end position="94"/>
    </location>
</feature>
<evidence type="ECO:0000259" key="10">
    <source>
        <dbReference type="Pfam" id="PF25019"/>
    </source>
</evidence>
<name>A0ABU6SUG7_9FABA</name>
<dbReference type="PRINTS" id="PR00364">
    <property type="entry name" value="DISEASERSIST"/>
</dbReference>
<dbReference type="InterPro" id="IPR055414">
    <property type="entry name" value="LRR_R13L4/SHOC2-like"/>
</dbReference>
<evidence type="ECO:0000256" key="4">
    <source>
        <dbReference type="ARBA" id="ARBA00022821"/>
    </source>
</evidence>
<dbReference type="Pfam" id="PF18052">
    <property type="entry name" value="Rx_N"/>
    <property type="match status" value="1"/>
</dbReference>
<gene>
    <name evidence="11" type="ORF">PIB30_085312</name>
</gene>
<evidence type="ECO:0000259" key="7">
    <source>
        <dbReference type="Pfam" id="PF18052"/>
    </source>
</evidence>
<organism evidence="11 12">
    <name type="scientific">Stylosanthes scabra</name>
    <dbReference type="NCBI Taxonomy" id="79078"/>
    <lineage>
        <taxon>Eukaryota</taxon>
        <taxon>Viridiplantae</taxon>
        <taxon>Streptophyta</taxon>
        <taxon>Embryophyta</taxon>
        <taxon>Tracheophyta</taxon>
        <taxon>Spermatophyta</taxon>
        <taxon>Magnoliopsida</taxon>
        <taxon>eudicotyledons</taxon>
        <taxon>Gunneridae</taxon>
        <taxon>Pentapetalae</taxon>
        <taxon>rosids</taxon>
        <taxon>fabids</taxon>
        <taxon>Fabales</taxon>
        <taxon>Fabaceae</taxon>
        <taxon>Papilionoideae</taxon>
        <taxon>50 kb inversion clade</taxon>
        <taxon>dalbergioids sensu lato</taxon>
        <taxon>Dalbergieae</taxon>
        <taxon>Pterocarpus clade</taxon>
        <taxon>Stylosanthes</taxon>
    </lineage>
</organism>